<evidence type="ECO:0000313" key="6">
    <source>
        <dbReference type="Proteomes" id="UP001249851"/>
    </source>
</evidence>
<organism evidence="5 6">
    <name type="scientific">Acropora cervicornis</name>
    <name type="common">Staghorn coral</name>
    <dbReference type="NCBI Taxonomy" id="6130"/>
    <lineage>
        <taxon>Eukaryota</taxon>
        <taxon>Metazoa</taxon>
        <taxon>Cnidaria</taxon>
        <taxon>Anthozoa</taxon>
        <taxon>Hexacorallia</taxon>
        <taxon>Scleractinia</taxon>
        <taxon>Astrocoeniina</taxon>
        <taxon>Acroporidae</taxon>
        <taxon>Acropora</taxon>
    </lineage>
</organism>
<dbReference type="GO" id="GO:0005634">
    <property type="term" value="C:nucleus"/>
    <property type="evidence" value="ECO:0007669"/>
    <property type="project" value="UniProtKB-SubCell"/>
</dbReference>
<dbReference type="PROSITE" id="PS50304">
    <property type="entry name" value="TUDOR"/>
    <property type="match status" value="1"/>
</dbReference>
<evidence type="ECO:0000256" key="2">
    <source>
        <dbReference type="ARBA" id="ARBA00023242"/>
    </source>
</evidence>
<dbReference type="Gene3D" id="2.30.30.140">
    <property type="match status" value="1"/>
</dbReference>
<dbReference type="Proteomes" id="UP001249851">
    <property type="component" value="Unassembled WGS sequence"/>
</dbReference>
<reference evidence="5" key="2">
    <citation type="journal article" date="2023" name="Science">
        <title>Genomic signatures of disease resistance in endangered staghorn corals.</title>
        <authorList>
            <person name="Vollmer S.V."/>
            <person name="Selwyn J.D."/>
            <person name="Despard B.A."/>
            <person name="Roesel C.L."/>
        </authorList>
    </citation>
    <scope>NUCLEOTIDE SEQUENCE</scope>
    <source>
        <strain evidence="5">K2</strain>
    </source>
</reference>
<dbReference type="SUPFAM" id="SSF63748">
    <property type="entry name" value="Tudor/PWWP/MBT"/>
    <property type="match status" value="1"/>
</dbReference>
<comment type="caution">
    <text evidence="5">The sequence shown here is derived from an EMBL/GenBank/DDBJ whole genome shotgun (WGS) entry which is preliminary data.</text>
</comment>
<feature type="compositionally biased region" description="Basic and acidic residues" evidence="3">
    <location>
        <begin position="253"/>
        <end position="298"/>
    </location>
</feature>
<dbReference type="AlphaFoldDB" id="A0AAD9V6Z9"/>
<name>A0AAD9V6Z9_ACRCE</name>
<evidence type="ECO:0000256" key="1">
    <source>
        <dbReference type="ARBA" id="ARBA00004123"/>
    </source>
</evidence>
<dbReference type="InterPro" id="IPR002999">
    <property type="entry name" value="Tudor"/>
</dbReference>
<feature type="compositionally biased region" description="Low complexity" evidence="3">
    <location>
        <begin position="528"/>
        <end position="542"/>
    </location>
</feature>
<feature type="compositionally biased region" description="Basic and acidic residues" evidence="3">
    <location>
        <begin position="306"/>
        <end position="336"/>
    </location>
</feature>
<feature type="region of interest" description="Disordered" evidence="3">
    <location>
        <begin position="926"/>
        <end position="971"/>
    </location>
</feature>
<feature type="domain" description="Tudor" evidence="4">
    <location>
        <begin position="747"/>
        <end position="806"/>
    </location>
</feature>
<feature type="region of interest" description="Disordered" evidence="3">
    <location>
        <begin position="183"/>
        <end position="630"/>
    </location>
</feature>
<accession>A0AAD9V6Z9</accession>
<evidence type="ECO:0000313" key="5">
    <source>
        <dbReference type="EMBL" id="KAK2563613.1"/>
    </source>
</evidence>
<dbReference type="PANTHER" id="PTHR13681">
    <property type="entry name" value="SURVIVAL OF MOTOR NEURON-RELATED-SPLICING FACTOR 30-RELATED"/>
    <property type="match status" value="1"/>
</dbReference>
<feature type="compositionally biased region" description="Basic and acidic residues" evidence="3">
    <location>
        <begin position="354"/>
        <end position="366"/>
    </location>
</feature>
<dbReference type="PANTHER" id="PTHR13681:SF24">
    <property type="entry name" value="TUDOR DOMAIN-CONTAINING PROTEIN 3"/>
    <property type="match status" value="1"/>
</dbReference>
<feature type="compositionally biased region" description="Polar residues" evidence="3">
    <location>
        <begin position="562"/>
        <end position="571"/>
    </location>
</feature>
<evidence type="ECO:0000259" key="4">
    <source>
        <dbReference type="PROSITE" id="PS50304"/>
    </source>
</evidence>
<evidence type="ECO:0000256" key="3">
    <source>
        <dbReference type="SAM" id="MobiDB-lite"/>
    </source>
</evidence>
<feature type="compositionally biased region" description="Low complexity" evidence="3">
    <location>
        <begin position="937"/>
        <end position="946"/>
    </location>
</feature>
<comment type="subcellular location">
    <subcellularLocation>
        <location evidence="1">Nucleus</location>
    </subcellularLocation>
</comment>
<dbReference type="Pfam" id="PF08585">
    <property type="entry name" value="RMI1_N_C"/>
    <property type="match status" value="1"/>
</dbReference>
<dbReference type="InterPro" id="IPR013894">
    <property type="entry name" value="RMI1_OB"/>
</dbReference>
<feature type="compositionally biased region" description="Basic and acidic residues" evidence="3">
    <location>
        <begin position="225"/>
        <end position="234"/>
    </location>
</feature>
<sequence length="971" mass="108413">MDGVRLLWNTVEASTDKTIVSTGRFLSTEGVAECERACNKEKPSLQDMSKAALNLDLKQYGVKHLPNDINKAKVVTQLIGPMVLQVQKLRNVSAPKSNEDSNHSPRLLKIQLTDGHLICHGLENSSIPELSLSTPPGTKVRLTGTITVQESFLLLDANNTKVLGGEVEKLKEKWELNKNLAKHSRGTEGAPPFVPFSQGIHSASETKGRNTENPKVNGVAQSSAEKPRSPKSRDSNVPPRARTYDNVRNNRPVHQDHKDAAIKKLTNHQRDERGDSKRSNSDRTTNKYSAEGREKEPTPVDPEALNNDRARHGHSQTEDNRYNNRTDHHERSEKPFPRSQESSRGGGRLRGRGGRREGPGRGRAENDNVGDIEDYRSRQPTEPALWDFLSNKFPTVKDTKNQKPLKSIENQKSDETRQERPPPRPPVKPDGDVKPKPQPMQDPKAEKTENSSPPKQQQGDAQGEYATARELEQAKHDASPHQRDGRPQSKQPREQYHKQAQSKGKGSRRHDHDSRPYNQSLPPRLQKRQQQQQQQRLQQQQQHQHHRQNNPELDTEDGTEDQGASASSPRSVAQDDDAIVRFSTAPASRQNEYVEEPPGEIPPHAQFQEPQGRSSSYQQQYNAQAKWHKTYRQGSEHYNPQSFTPPNVQQQQQQHLEFVSMAMESQRMQTQFVVNQTQPFVERAGGEQTDIAMPQEYQYVQQAQAPVQTYPVYQMRPAQIPQQQAMAAQQTVARPVVASPIVTTQVGWKKGDHCLALWRDGQYYSAKMEELMPDGLSCVVSFLDFQNSTDVVALTSLRPFPIIAWGEGGNTAPPPTGAVATVPYYAQPAPVNIVTTPQMVIPVSGHPPFHAGTRPTLVHSAAVPAQIPWQPAQPQEVRQAAFQPVMHYGTVPQTSSGDPGQAAYGVATPAGVHYVRGVKEMSGQDVYIGLPEGGRGRSSPNSSGYSKPRRSNKPTQNFYVPPRQQKFKDKG</sequence>
<gene>
    <name evidence="5" type="ORF">P5673_013349</name>
</gene>
<keyword evidence="6" id="KW-1185">Reference proteome</keyword>
<keyword evidence="2" id="KW-0539">Nucleus</keyword>
<proteinExistence type="predicted"/>
<dbReference type="Gene3D" id="2.40.50.770">
    <property type="entry name" value="RecQ-mediated genome instability protein Rmi1, C-terminal domain"/>
    <property type="match status" value="1"/>
</dbReference>
<feature type="compositionally biased region" description="Basic and acidic residues" evidence="3">
    <location>
        <begin position="467"/>
        <end position="497"/>
    </location>
</feature>
<feature type="compositionally biased region" description="Polar residues" evidence="3">
    <location>
        <begin position="213"/>
        <end position="224"/>
    </location>
</feature>
<dbReference type="EMBL" id="JARQWQ010000025">
    <property type="protein sequence ID" value="KAK2563613.1"/>
    <property type="molecule type" value="Genomic_DNA"/>
</dbReference>
<reference evidence="5" key="1">
    <citation type="journal article" date="2023" name="G3 (Bethesda)">
        <title>Whole genome assembly and annotation of the endangered Caribbean coral Acropora cervicornis.</title>
        <authorList>
            <person name="Selwyn J.D."/>
            <person name="Vollmer S.V."/>
        </authorList>
    </citation>
    <scope>NUCLEOTIDE SEQUENCE</scope>
    <source>
        <strain evidence="5">K2</strain>
    </source>
</reference>
<dbReference type="InterPro" id="IPR042470">
    <property type="entry name" value="RMI1_N_C_sf"/>
</dbReference>
<feature type="compositionally biased region" description="Polar residues" evidence="3">
    <location>
        <begin position="450"/>
        <end position="460"/>
    </location>
</feature>
<dbReference type="SMART" id="SM01161">
    <property type="entry name" value="DUF1767"/>
    <property type="match status" value="1"/>
</dbReference>
<protein>
    <submittedName>
        <fullName evidence="5">Tudor domain-containing protein 3</fullName>
    </submittedName>
</protein>
<feature type="compositionally biased region" description="Basic and acidic residues" evidence="3">
    <location>
        <begin position="409"/>
        <end position="435"/>
    </location>
</feature>